<evidence type="ECO:0000313" key="1">
    <source>
        <dbReference type="EMBL" id="VDO77932.1"/>
    </source>
</evidence>
<evidence type="ECO:0000313" key="3">
    <source>
        <dbReference type="WBParaSite" id="SCUD_0000293601-mRNA-1"/>
    </source>
</evidence>
<gene>
    <name evidence="1" type="ORF">SCUD_LOCUS2937</name>
</gene>
<accession>A0A183JJQ9</accession>
<proteinExistence type="predicted"/>
<sequence>MFILFIFFVRIINLNKWRFIIFIINFHNNFSCCCHI</sequence>
<keyword evidence="2" id="KW-1185">Reference proteome</keyword>
<organism evidence="3">
    <name type="scientific">Schistosoma curassoni</name>
    <dbReference type="NCBI Taxonomy" id="6186"/>
    <lineage>
        <taxon>Eukaryota</taxon>
        <taxon>Metazoa</taxon>
        <taxon>Spiralia</taxon>
        <taxon>Lophotrochozoa</taxon>
        <taxon>Platyhelminthes</taxon>
        <taxon>Trematoda</taxon>
        <taxon>Digenea</taxon>
        <taxon>Strigeidida</taxon>
        <taxon>Schistosomatoidea</taxon>
        <taxon>Schistosomatidae</taxon>
        <taxon>Schistosoma</taxon>
    </lineage>
</organism>
<name>A0A183JJQ9_9TREM</name>
<dbReference type="WBParaSite" id="SCUD_0000293601-mRNA-1">
    <property type="protein sequence ID" value="SCUD_0000293601-mRNA-1"/>
    <property type="gene ID" value="SCUD_0000293601"/>
</dbReference>
<protein>
    <submittedName>
        <fullName evidence="1 3">Uncharacterized protein</fullName>
    </submittedName>
</protein>
<reference evidence="3" key="1">
    <citation type="submission" date="2016-06" db="UniProtKB">
        <authorList>
            <consortium name="WormBaseParasite"/>
        </authorList>
    </citation>
    <scope>IDENTIFICATION</scope>
</reference>
<reference evidence="1 2" key="2">
    <citation type="submission" date="2018-11" db="EMBL/GenBank/DDBJ databases">
        <authorList>
            <consortium name="Pathogen Informatics"/>
        </authorList>
    </citation>
    <scope>NUCLEOTIDE SEQUENCE [LARGE SCALE GENOMIC DNA]</scope>
    <source>
        <strain evidence="1">Dakar</strain>
        <strain evidence="2">Dakar, Senegal</strain>
    </source>
</reference>
<dbReference type="EMBL" id="UZAK01003067">
    <property type="protein sequence ID" value="VDO77932.1"/>
    <property type="molecule type" value="Genomic_DNA"/>
</dbReference>
<dbReference type="Proteomes" id="UP000279833">
    <property type="component" value="Unassembled WGS sequence"/>
</dbReference>
<evidence type="ECO:0000313" key="2">
    <source>
        <dbReference type="Proteomes" id="UP000279833"/>
    </source>
</evidence>
<dbReference type="AlphaFoldDB" id="A0A183JJQ9"/>